<evidence type="ECO:0000313" key="4">
    <source>
        <dbReference type="Proteomes" id="UP001515943"/>
    </source>
</evidence>
<comment type="caution">
    <text evidence="3">The sequence shown here is derived from an EMBL/GenBank/DDBJ whole genome shotgun (WGS) entry which is preliminary data.</text>
</comment>
<feature type="compositionally biased region" description="Low complexity" evidence="1">
    <location>
        <begin position="45"/>
        <end position="71"/>
    </location>
</feature>
<reference evidence="3 4" key="1">
    <citation type="submission" date="2019-08" db="EMBL/GenBank/DDBJ databases">
        <title>Lentzea from Indian Himalayas.</title>
        <authorList>
            <person name="Mandal S."/>
            <person name="Mallick Gupta A."/>
            <person name="Maiti P.K."/>
            <person name="Sarkar J."/>
            <person name="Mandal S."/>
        </authorList>
    </citation>
    <scope>NUCLEOTIDE SEQUENCE [LARGE SCALE GENOMIC DNA]</scope>
    <source>
        <strain evidence="3 4">PSKA42</strain>
    </source>
</reference>
<feature type="region of interest" description="Disordered" evidence="1">
    <location>
        <begin position="45"/>
        <end position="88"/>
    </location>
</feature>
<evidence type="ECO:0000256" key="1">
    <source>
        <dbReference type="SAM" id="MobiDB-lite"/>
    </source>
</evidence>
<organism evidence="3 4">
    <name type="scientific">Lentzea indica</name>
    <dbReference type="NCBI Taxonomy" id="2604800"/>
    <lineage>
        <taxon>Bacteria</taxon>
        <taxon>Bacillati</taxon>
        <taxon>Actinomycetota</taxon>
        <taxon>Actinomycetes</taxon>
        <taxon>Pseudonocardiales</taxon>
        <taxon>Pseudonocardiaceae</taxon>
        <taxon>Lentzea</taxon>
    </lineage>
</organism>
<keyword evidence="2" id="KW-1133">Transmembrane helix</keyword>
<accession>A0ABX1FA79</accession>
<dbReference type="Proteomes" id="UP001515943">
    <property type="component" value="Unassembled WGS sequence"/>
</dbReference>
<keyword evidence="2" id="KW-0472">Membrane</keyword>
<protein>
    <submittedName>
        <fullName evidence="3">Uncharacterized protein</fullName>
    </submittedName>
</protein>
<dbReference type="EMBL" id="VSRL01000004">
    <property type="protein sequence ID" value="NKE55642.1"/>
    <property type="molecule type" value="Genomic_DNA"/>
</dbReference>
<evidence type="ECO:0000313" key="3">
    <source>
        <dbReference type="EMBL" id="NKE55642.1"/>
    </source>
</evidence>
<feature type="transmembrane region" description="Helical" evidence="2">
    <location>
        <begin position="9"/>
        <end position="30"/>
    </location>
</feature>
<keyword evidence="2" id="KW-0812">Transmembrane</keyword>
<evidence type="ECO:0000256" key="2">
    <source>
        <dbReference type="SAM" id="Phobius"/>
    </source>
</evidence>
<gene>
    <name evidence="3" type="ORF">FXN61_01905</name>
</gene>
<name>A0ABX1FA79_9PSEU</name>
<proteinExistence type="predicted"/>
<dbReference type="RefSeq" id="WP_167969614.1">
    <property type="nucleotide sequence ID" value="NZ_VSRL01000004.1"/>
</dbReference>
<keyword evidence="4" id="KW-1185">Reference proteome</keyword>
<sequence length="88" mass="9032">MARLLTPRFALLTAADLGYFTAMGIAVYTLPLYVTGPLHSTNAAAASRSAPSRSPHSCYAPTPATSPTASAEGHSSSPALHWPPPASP</sequence>